<dbReference type="OrthoDB" id="9805504at2"/>
<dbReference type="Proteomes" id="UP000322110">
    <property type="component" value="Unassembled WGS sequence"/>
</dbReference>
<proteinExistence type="predicted"/>
<name>A0A5B2T9F5_9PROT</name>
<evidence type="ECO:0000259" key="1">
    <source>
        <dbReference type="Pfam" id="PF05901"/>
    </source>
</evidence>
<dbReference type="InterPro" id="IPR008613">
    <property type="entry name" value="Excalibur_Ca-bd_domain"/>
</dbReference>
<organism evidence="2 3">
    <name type="scientific">Teichococcus oryzae</name>
    <dbReference type="NCBI Taxonomy" id="1608942"/>
    <lineage>
        <taxon>Bacteria</taxon>
        <taxon>Pseudomonadati</taxon>
        <taxon>Pseudomonadota</taxon>
        <taxon>Alphaproteobacteria</taxon>
        <taxon>Acetobacterales</taxon>
        <taxon>Roseomonadaceae</taxon>
        <taxon>Roseomonas</taxon>
    </lineage>
</organism>
<evidence type="ECO:0000313" key="2">
    <source>
        <dbReference type="EMBL" id="KAA2211287.1"/>
    </source>
</evidence>
<accession>A0A5B2T9F5</accession>
<evidence type="ECO:0000313" key="3">
    <source>
        <dbReference type="Proteomes" id="UP000322110"/>
    </source>
</evidence>
<dbReference type="Pfam" id="PF05901">
    <property type="entry name" value="Excalibur"/>
    <property type="match status" value="1"/>
</dbReference>
<dbReference type="AlphaFoldDB" id="A0A5B2T9F5"/>
<dbReference type="EMBL" id="VUKA01000038">
    <property type="protein sequence ID" value="KAA2211287.1"/>
    <property type="molecule type" value="Genomic_DNA"/>
</dbReference>
<feature type="domain" description="Excalibur calcium-binding" evidence="1">
    <location>
        <begin position="3"/>
        <end position="29"/>
    </location>
</feature>
<gene>
    <name evidence="2" type="ORF">F0Q34_20845</name>
</gene>
<keyword evidence="3" id="KW-1185">Reference proteome</keyword>
<protein>
    <submittedName>
        <fullName evidence="2">Excalibur calcium-binding domain-containing protein</fullName>
    </submittedName>
</protein>
<comment type="caution">
    <text evidence="2">The sequence shown here is derived from an EMBL/GenBank/DDBJ whole genome shotgun (WGS) entry which is preliminary data.</text>
</comment>
<reference evidence="2 3" key="1">
    <citation type="journal article" date="2015" name="Int. J. Syst. Evol. Microbiol.">
        <title>Roseomonas oryzae sp. nov., isolated from paddy rhizosphere soil.</title>
        <authorList>
            <person name="Ramaprasad E.V."/>
            <person name="Sasikala Ch."/>
            <person name="Ramana Ch.V."/>
        </authorList>
    </citation>
    <scope>NUCLEOTIDE SEQUENCE [LARGE SCALE GENOMIC DNA]</scope>
    <source>
        <strain evidence="2 3">KCTC 42542</strain>
    </source>
</reference>
<sequence length="33" mass="3675">MSSYAEARFHLQQCGLSRLDGDRDGVACESLCR</sequence>